<evidence type="ECO:0000256" key="3">
    <source>
        <dbReference type="ARBA" id="ARBA00013725"/>
    </source>
</evidence>
<dbReference type="EMBL" id="NXLT01000002">
    <property type="protein sequence ID" value="RDU67954.1"/>
    <property type="molecule type" value="Genomic_DNA"/>
</dbReference>
<gene>
    <name evidence="11" type="primary">rpoZ</name>
    <name evidence="12" type="ORF">CQA54_03265</name>
</gene>
<dbReference type="Pfam" id="PF01192">
    <property type="entry name" value="RNA_pol_Rpb6"/>
    <property type="match status" value="1"/>
</dbReference>
<comment type="function">
    <text evidence="11">Promotes RNA polymerase assembly. Latches the N- and C-terminal regions of the beta' subunit thereby facilitating its interaction with the beta and alpha subunits.</text>
</comment>
<comment type="caution">
    <text evidence="12">The sequence shown here is derived from an EMBL/GenBank/DDBJ whole genome shotgun (WGS) entry which is preliminary data.</text>
</comment>
<reference evidence="12 13" key="1">
    <citation type="submission" date="2018-04" db="EMBL/GenBank/DDBJ databases">
        <title>Novel Campyloabacter and Helicobacter Species and Strains.</title>
        <authorList>
            <person name="Mannion A.J."/>
            <person name="Shen Z."/>
            <person name="Fox J.G."/>
        </authorList>
    </citation>
    <scope>NUCLEOTIDE SEQUENCE [LARGE SCALE GENOMIC DNA]</scope>
    <source>
        <strain evidence="12 13">MIT 12-6600</strain>
    </source>
</reference>
<evidence type="ECO:0000256" key="7">
    <source>
        <dbReference type="ARBA" id="ARBA00023163"/>
    </source>
</evidence>
<evidence type="ECO:0000313" key="13">
    <source>
        <dbReference type="Proteomes" id="UP000256514"/>
    </source>
</evidence>
<dbReference type="GO" id="GO:0003899">
    <property type="term" value="F:DNA-directed RNA polymerase activity"/>
    <property type="evidence" value="ECO:0007669"/>
    <property type="project" value="UniProtKB-UniRule"/>
</dbReference>
<dbReference type="InterPro" id="IPR003716">
    <property type="entry name" value="DNA-dir_RNA_pol_omega"/>
</dbReference>
<dbReference type="InterPro" id="IPR006110">
    <property type="entry name" value="Pol_omega/Rpo6/RPB6"/>
</dbReference>
<dbReference type="HAMAP" id="MF_00366">
    <property type="entry name" value="RNApol_bact_RpoZ"/>
    <property type="match status" value="1"/>
</dbReference>
<proteinExistence type="inferred from homology"/>
<keyword evidence="4 11" id="KW-0240">DNA-directed RNA polymerase</keyword>
<protein>
    <recommendedName>
        <fullName evidence="3 11">DNA-directed RNA polymerase subunit omega</fullName>
        <shortName evidence="11">RNAP omega subunit</shortName>
        <ecNumber evidence="2 11">2.7.7.6</ecNumber>
    </recommendedName>
    <alternativeName>
        <fullName evidence="9 11">RNA polymerase omega subunit</fullName>
    </alternativeName>
    <alternativeName>
        <fullName evidence="8 11">Transcriptase subunit omega</fullName>
    </alternativeName>
</protein>
<keyword evidence="5 11" id="KW-0808">Transferase</keyword>
<keyword evidence="6 11" id="KW-0548">Nucleotidyltransferase</keyword>
<keyword evidence="13" id="KW-1185">Reference proteome</keyword>
<comment type="catalytic activity">
    <reaction evidence="10 11">
        <text>RNA(n) + a ribonucleoside 5'-triphosphate = RNA(n+1) + diphosphate</text>
        <dbReference type="Rhea" id="RHEA:21248"/>
        <dbReference type="Rhea" id="RHEA-COMP:14527"/>
        <dbReference type="Rhea" id="RHEA-COMP:17342"/>
        <dbReference type="ChEBI" id="CHEBI:33019"/>
        <dbReference type="ChEBI" id="CHEBI:61557"/>
        <dbReference type="ChEBI" id="CHEBI:140395"/>
        <dbReference type="EC" id="2.7.7.6"/>
    </reaction>
</comment>
<comment type="similarity">
    <text evidence="1 11">Belongs to the RNA polymerase subunit omega family.</text>
</comment>
<dbReference type="NCBIfam" id="NF001579">
    <property type="entry name" value="PRK00392.6-2"/>
    <property type="match status" value="1"/>
</dbReference>
<dbReference type="RefSeq" id="WP_115570760.1">
    <property type="nucleotide sequence ID" value="NZ_NXLT01000002.1"/>
</dbReference>
<dbReference type="EC" id="2.7.7.6" evidence="2 11"/>
<evidence type="ECO:0000256" key="2">
    <source>
        <dbReference type="ARBA" id="ARBA00012418"/>
    </source>
</evidence>
<dbReference type="GO" id="GO:0000428">
    <property type="term" value="C:DNA-directed RNA polymerase complex"/>
    <property type="evidence" value="ECO:0007669"/>
    <property type="project" value="UniProtKB-KW"/>
</dbReference>
<keyword evidence="7 11" id="KW-0804">Transcription</keyword>
<dbReference type="SMART" id="SM01409">
    <property type="entry name" value="RNA_pol_Rpb6"/>
    <property type="match status" value="1"/>
</dbReference>
<evidence type="ECO:0000256" key="1">
    <source>
        <dbReference type="ARBA" id="ARBA00006711"/>
    </source>
</evidence>
<name>A0A3D8ITH6_9HELI</name>
<dbReference type="InterPro" id="IPR036161">
    <property type="entry name" value="RPB6/omega-like_sf"/>
</dbReference>
<organism evidence="12 13">
    <name type="scientific">Helicobacter equorum</name>
    <dbReference type="NCBI Taxonomy" id="361872"/>
    <lineage>
        <taxon>Bacteria</taxon>
        <taxon>Pseudomonadati</taxon>
        <taxon>Campylobacterota</taxon>
        <taxon>Epsilonproteobacteria</taxon>
        <taxon>Campylobacterales</taxon>
        <taxon>Helicobacteraceae</taxon>
        <taxon>Helicobacter</taxon>
    </lineage>
</organism>
<evidence type="ECO:0000256" key="11">
    <source>
        <dbReference type="HAMAP-Rule" id="MF_00366"/>
    </source>
</evidence>
<dbReference type="OrthoDB" id="5334728at2"/>
<dbReference type="SUPFAM" id="SSF63562">
    <property type="entry name" value="RPB6/omega subunit-like"/>
    <property type="match status" value="1"/>
</dbReference>
<evidence type="ECO:0000256" key="6">
    <source>
        <dbReference type="ARBA" id="ARBA00022695"/>
    </source>
</evidence>
<evidence type="ECO:0000256" key="8">
    <source>
        <dbReference type="ARBA" id="ARBA00029924"/>
    </source>
</evidence>
<evidence type="ECO:0000256" key="5">
    <source>
        <dbReference type="ARBA" id="ARBA00022679"/>
    </source>
</evidence>
<dbReference type="AlphaFoldDB" id="A0A3D8ITH6"/>
<evidence type="ECO:0000313" key="12">
    <source>
        <dbReference type="EMBL" id="RDU67954.1"/>
    </source>
</evidence>
<sequence>MRTEEIAAKALEKLDNDRYVLSNLLFARIKELGAGATPLVDMKVSKHKLADIAMREIAEGKVVFESIEQIPTNR</sequence>
<dbReference type="Proteomes" id="UP000256514">
    <property type="component" value="Unassembled WGS sequence"/>
</dbReference>
<dbReference type="GO" id="GO:0006351">
    <property type="term" value="P:DNA-templated transcription"/>
    <property type="evidence" value="ECO:0007669"/>
    <property type="project" value="UniProtKB-UniRule"/>
</dbReference>
<evidence type="ECO:0000256" key="4">
    <source>
        <dbReference type="ARBA" id="ARBA00022478"/>
    </source>
</evidence>
<dbReference type="Gene3D" id="3.90.940.10">
    <property type="match status" value="1"/>
</dbReference>
<accession>A0A3D8ITH6</accession>
<evidence type="ECO:0000256" key="9">
    <source>
        <dbReference type="ARBA" id="ARBA00030998"/>
    </source>
</evidence>
<comment type="subunit">
    <text evidence="11">The RNAP catalytic core consists of 2 alpha, 1 beta, 1 beta' and 1 omega subunit. When a sigma factor is associated with the core the holoenzyme is formed, which can initiate transcription.</text>
</comment>
<dbReference type="GO" id="GO:0003677">
    <property type="term" value="F:DNA binding"/>
    <property type="evidence" value="ECO:0007669"/>
    <property type="project" value="UniProtKB-UniRule"/>
</dbReference>
<evidence type="ECO:0000256" key="10">
    <source>
        <dbReference type="ARBA" id="ARBA00048552"/>
    </source>
</evidence>